<dbReference type="AlphaFoldDB" id="A0AA88AB22"/>
<gene>
    <name evidence="1" type="ORF">TIFTF001_018232</name>
</gene>
<keyword evidence="2" id="KW-1185">Reference proteome</keyword>
<protein>
    <submittedName>
        <fullName evidence="1">Uncharacterized protein</fullName>
    </submittedName>
</protein>
<comment type="caution">
    <text evidence="1">The sequence shown here is derived from an EMBL/GenBank/DDBJ whole genome shotgun (WGS) entry which is preliminary data.</text>
</comment>
<reference evidence="1" key="1">
    <citation type="submission" date="2023-07" db="EMBL/GenBank/DDBJ databases">
        <title>draft genome sequence of fig (Ficus carica).</title>
        <authorList>
            <person name="Takahashi T."/>
            <person name="Nishimura K."/>
        </authorList>
    </citation>
    <scope>NUCLEOTIDE SEQUENCE</scope>
</reference>
<accession>A0AA88AB22</accession>
<proteinExistence type="predicted"/>
<organism evidence="1 2">
    <name type="scientific">Ficus carica</name>
    <name type="common">Common fig</name>
    <dbReference type="NCBI Taxonomy" id="3494"/>
    <lineage>
        <taxon>Eukaryota</taxon>
        <taxon>Viridiplantae</taxon>
        <taxon>Streptophyta</taxon>
        <taxon>Embryophyta</taxon>
        <taxon>Tracheophyta</taxon>
        <taxon>Spermatophyta</taxon>
        <taxon>Magnoliopsida</taxon>
        <taxon>eudicotyledons</taxon>
        <taxon>Gunneridae</taxon>
        <taxon>Pentapetalae</taxon>
        <taxon>rosids</taxon>
        <taxon>fabids</taxon>
        <taxon>Rosales</taxon>
        <taxon>Moraceae</taxon>
        <taxon>Ficeae</taxon>
        <taxon>Ficus</taxon>
    </lineage>
</organism>
<dbReference type="Gramene" id="FCD_00002705-RA">
    <property type="protein sequence ID" value="FCD_00002705-RA:cds"/>
    <property type="gene ID" value="FCD_00002705"/>
</dbReference>
<dbReference type="EMBL" id="BTGU01000030">
    <property type="protein sequence ID" value="GMN49070.1"/>
    <property type="molecule type" value="Genomic_DNA"/>
</dbReference>
<sequence>MSPHLQLQARLQSPSALRRDVKPRLGGVSRQVLANTIPVDGFFSFDHVDRTTRMFRRVYQPAPAPTLGQDKNCQGHLIERQSPRQHPMFGGETRIESKKKLDGKYFVTTQYRDWYWRAYVGLC</sequence>
<dbReference type="Proteomes" id="UP001187192">
    <property type="component" value="Unassembled WGS sequence"/>
</dbReference>
<evidence type="ECO:0000313" key="2">
    <source>
        <dbReference type="Proteomes" id="UP001187192"/>
    </source>
</evidence>
<evidence type="ECO:0000313" key="1">
    <source>
        <dbReference type="EMBL" id="GMN49070.1"/>
    </source>
</evidence>
<name>A0AA88AB22_FICCA</name>